<dbReference type="Proteomes" id="UP000006671">
    <property type="component" value="Unassembled WGS sequence"/>
</dbReference>
<protein>
    <submittedName>
        <fullName evidence="1">Predicted protein</fullName>
    </submittedName>
</protein>
<dbReference type="VEuPathDB" id="AmoebaDB:NAEGRDRAFT_75192"/>
<dbReference type="KEGG" id="ngr:NAEGRDRAFT_75192"/>
<gene>
    <name evidence="1" type="ORF">NAEGRDRAFT_75192</name>
</gene>
<sequence>MSELLHRTLSHDALIDILIFCHDDLKSVMNLASTCTTLYAAITECSERLWIYILNKKFMGSRREKKGSNKRKNRKPLVKEKTLSILENSTGLSDRSKQIISIIRTQVRFERKHQILKGYYEERDFAKYKYFSNLNIKDDYIWKLLKREMVESKAIYSPENIIKEKFGNSPIQLIYLYFNGSMYTVKEFIDAIFRKENAHLELNIHNRTISSYLYDYWKENRKSKLDFNQELSNFIRYTRICQDTNDSLLFIKLIYLEFPNVMNGSNQETAYEQEKHTKGSFKNTLLYFKNYLANVQEAVNIFAKELYGNNIDLKVYNR</sequence>
<dbReference type="RefSeq" id="XP_002669780.1">
    <property type="nucleotide sequence ID" value="XM_002669734.1"/>
</dbReference>
<dbReference type="GeneID" id="8857145"/>
<evidence type="ECO:0000313" key="1">
    <source>
        <dbReference type="EMBL" id="EFC37036.1"/>
    </source>
</evidence>
<reference evidence="1 2" key="1">
    <citation type="journal article" date="2010" name="Cell">
        <title>The genome of Naegleria gruberi illuminates early eukaryotic versatility.</title>
        <authorList>
            <person name="Fritz-Laylin L.K."/>
            <person name="Prochnik S.E."/>
            <person name="Ginger M.L."/>
            <person name="Dacks J.B."/>
            <person name="Carpenter M.L."/>
            <person name="Field M.C."/>
            <person name="Kuo A."/>
            <person name="Paredez A."/>
            <person name="Chapman J."/>
            <person name="Pham J."/>
            <person name="Shu S."/>
            <person name="Neupane R."/>
            <person name="Cipriano M."/>
            <person name="Mancuso J."/>
            <person name="Tu H."/>
            <person name="Salamov A."/>
            <person name="Lindquist E."/>
            <person name="Shapiro H."/>
            <person name="Lucas S."/>
            <person name="Grigoriev I.V."/>
            <person name="Cande W.Z."/>
            <person name="Fulton C."/>
            <person name="Rokhsar D.S."/>
            <person name="Dawson S.C."/>
        </authorList>
    </citation>
    <scope>NUCLEOTIDE SEQUENCE [LARGE SCALE GENOMIC DNA]</scope>
    <source>
        <strain evidence="1 2">NEG-M</strain>
    </source>
</reference>
<dbReference type="InParanoid" id="D2W1E9"/>
<keyword evidence="2" id="KW-1185">Reference proteome</keyword>
<organism evidence="2">
    <name type="scientific">Naegleria gruberi</name>
    <name type="common">Amoeba</name>
    <dbReference type="NCBI Taxonomy" id="5762"/>
    <lineage>
        <taxon>Eukaryota</taxon>
        <taxon>Discoba</taxon>
        <taxon>Heterolobosea</taxon>
        <taxon>Tetramitia</taxon>
        <taxon>Eutetramitia</taxon>
        <taxon>Vahlkampfiidae</taxon>
        <taxon>Naegleria</taxon>
    </lineage>
</organism>
<evidence type="ECO:0000313" key="2">
    <source>
        <dbReference type="Proteomes" id="UP000006671"/>
    </source>
</evidence>
<dbReference type="EMBL" id="GG738922">
    <property type="protein sequence ID" value="EFC37036.1"/>
    <property type="molecule type" value="Genomic_DNA"/>
</dbReference>
<proteinExistence type="predicted"/>
<dbReference type="AlphaFoldDB" id="D2W1E9"/>
<accession>D2W1E9</accession>
<name>D2W1E9_NAEGR</name>